<proteinExistence type="inferred from homology"/>
<dbReference type="AlphaFoldDB" id="A0A7C8IJW9"/>
<dbReference type="GO" id="GO:0004252">
    <property type="term" value="F:serine-type endopeptidase activity"/>
    <property type="evidence" value="ECO:0007669"/>
    <property type="project" value="UniProtKB-UniRule"/>
</dbReference>
<feature type="domain" description="Peptidase S8/S53" evidence="8">
    <location>
        <begin position="596"/>
        <end position="812"/>
    </location>
</feature>
<dbReference type="InParanoid" id="A0A7C8IJW9"/>
<dbReference type="Pfam" id="PF24476">
    <property type="entry name" value="DUF7580"/>
    <property type="match status" value="1"/>
</dbReference>
<dbReference type="InterPro" id="IPR056002">
    <property type="entry name" value="DUF7580"/>
</dbReference>
<evidence type="ECO:0000256" key="5">
    <source>
        <dbReference type="PROSITE-ProRule" id="PRU01240"/>
    </source>
</evidence>
<comment type="similarity">
    <text evidence="1 5 6">Belongs to the peptidase S8 family.</text>
</comment>
<name>A0A7C8IJW9_9PEZI</name>
<dbReference type="GO" id="GO:0006508">
    <property type="term" value="P:proteolysis"/>
    <property type="evidence" value="ECO:0007669"/>
    <property type="project" value="UniProtKB-KW"/>
</dbReference>
<feature type="active site" description="Charge relay system" evidence="5">
    <location>
        <position position="640"/>
    </location>
</feature>
<dbReference type="OrthoDB" id="206201at2759"/>
<dbReference type="InterPro" id="IPR050131">
    <property type="entry name" value="Peptidase_S8_subtilisin-like"/>
</dbReference>
<keyword evidence="3 5" id="KW-0378">Hydrolase</keyword>
<feature type="active site" description="Charge relay system" evidence="5">
    <location>
        <position position="604"/>
    </location>
</feature>
<evidence type="ECO:0000256" key="3">
    <source>
        <dbReference type="ARBA" id="ARBA00022801"/>
    </source>
</evidence>
<sequence length="875" mass="99042">MSLSGSLEWGIVSALRGYLIVSLETSDEEFSQLNEDTISMRNAQDGFEFELTRVFERQEPSFNTYFACSNDLQVILEKFIVLLEKNVKGRFQMRSEHFADLFQPLYTRRKLPYYRLWSLLEHLESSGMMFNLIRGRHGPAFNLPSKQTLLHDLKIVQELNHILDTIPSPNYYSPVRVPPPSSALLDDQDVSVYGYAVETFRLNLCKVIELSQSENEGLRIHVISNEIQNLSQVAERCRHDGDSPSICLRQMISDGAFKKPTVEELLANGGQLRFNRDQKRLLAERIAVALSQLSGSRWVREGWTAKEVYFLGGSDSADQMEWVAKLVKTPHLILFGKLLLEIELGEDLDKLIDDGLRTTPRKNVSTLLLGMYEKAKGYLDNANAIQACLNFHKERRLRREAKEIDVPQADWCEWDRKYIRDNVVANLVRASQVNQSKKGPLSNQKHDPKYKSPPLAYPRAHNTSGVGPLLQPPTHRTSDSEDTKGPGFAFLSKSPARDHTIRVTDIDQDELQSNKEVKFPINPTHHSIQTTIRKNTEIGASLDNVKDVAPDEEVLFEDLEYSHPPEHASLALAYWEELRKFNNRLFPRTRRAPTTSSIKIALIDTGVDMSDPLIKGERARITGRSWVGDNPDNYHDTCGHGTHLVRLVLQTSQTAHIFMAKVSDDKNFGRQIVENIAEAISWAVKEENTHIISLSLGFRKEYPGIKAALEESINPEMIPRRIIFAAGGNWGYNFPPAFPAEQKGVLRIHGVTGNGGDGNFNVKVDPDNRIATLGVAIESQWQGKKVWISGTSFATPIAAATAANLLEFARQYMGLDLDAQRWGWLSSFRGMRAVLRRMCTDTDKFEYMTPWHLGKNADEIAENIRDSLDYGSPRI</sequence>
<dbReference type="InterPro" id="IPR023828">
    <property type="entry name" value="Peptidase_S8_Ser-AS"/>
</dbReference>
<feature type="active site" description="Charge relay system" evidence="5">
    <location>
        <position position="792"/>
    </location>
</feature>
<dbReference type="CDD" id="cd00306">
    <property type="entry name" value="Peptidases_S8_S53"/>
    <property type="match status" value="1"/>
</dbReference>
<reference evidence="10 11" key="1">
    <citation type="submission" date="2019-12" db="EMBL/GenBank/DDBJ databases">
        <title>Draft genome sequence of the ascomycete Xylaria multiplex DSM 110363.</title>
        <authorList>
            <person name="Buettner E."/>
            <person name="Kellner H."/>
        </authorList>
    </citation>
    <scope>NUCLEOTIDE SEQUENCE [LARGE SCALE GENOMIC DNA]</scope>
    <source>
        <strain evidence="10 11">DSM 110363</strain>
    </source>
</reference>
<evidence type="ECO:0000256" key="7">
    <source>
        <dbReference type="SAM" id="MobiDB-lite"/>
    </source>
</evidence>
<dbReference type="PROSITE" id="PS00138">
    <property type="entry name" value="SUBTILASE_SER"/>
    <property type="match status" value="1"/>
</dbReference>
<dbReference type="Proteomes" id="UP000481858">
    <property type="component" value="Unassembled WGS sequence"/>
</dbReference>
<dbReference type="SUPFAM" id="SSF52743">
    <property type="entry name" value="Subtilisin-like"/>
    <property type="match status" value="1"/>
</dbReference>
<evidence type="ECO:0000259" key="9">
    <source>
        <dbReference type="Pfam" id="PF24476"/>
    </source>
</evidence>
<evidence type="ECO:0000256" key="6">
    <source>
        <dbReference type="RuleBase" id="RU003355"/>
    </source>
</evidence>
<feature type="compositionally biased region" description="Polar residues" evidence="7">
    <location>
        <begin position="431"/>
        <end position="443"/>
    </location>
</feature>
<protein>
    <submittedName>
        <fullName evidence="10">Uncharacterized protein</fullName>
    </submittedName>
</protein>
<dbReference type="Pfam" id="PF00082">
    <property type="entry name" value="Peptidase_S8"/>
    <property type="match status" value="1"/>
</dbReference>
<dbReference type="InterPro" id="IPR036852">
    <property type="entry name" value="Peptidase_S8/S53_dom_sf"/>
</dbReference>
<dbReference type="PROSITE" id="PS51892">
    <property type="entry name" value="SUBTILASE"/>
    <property type="match status" value="1"/>
</dbReference>
<dbReference type="InterPro" id="IPR023827">
    <property type="entry name" value="Peptidase_S8_Asp-AS"/>
</dbReference>
<evidence type="ECO:0000259" key="8">
    <source>
        <dbReference type="Pfam" id="PF00082"/>
    </source>
</evidence>
<dbReference type="Gene3D" id="3.40.50.200">
    <property type="entry name" value="Peptidase S8/S53 domain"/>
    <property type="match status" value="1"/>
</dbReference>
<feature type="domain" description="DUF7580" evidence="9">
    <location>
        <begin position="202"/>
        <end position="429"/>
    </location>
</feature>
<feature type="region of interest" description="Disordered" evidence="7">
    <location>
        <begin position="431"/>
        <end position="494"/>
    </location>
</feature>
<dbReference type="InterPro" id="IPR015500">
    <property type="entry name" value="Peptidase_S8_subtilisin-rel"/>
</dbReference>
<dbReference type="PANTHER" id="PTHR43806">
    <property type="entry name" value="PEPTIDASE S8"/>
    <property type="match status" value="1"/>
</dbReference>
<keyword evidence="2 5" id="KW-0645">Protease</keyword>
<dbReference type="EMBL" id="WUBL01000260">
    <property type="protein sequence ID" value="KAF2962883.1"/>
    <property type="molecule type" value="Genomic_DNA"/>
</dbReference>
<evidence type="ECO:0000313" key="10">
    <source>
        <dbReference type="EMBL" id="KAF2962883.1"/>
    </source>
</evidence>
<organism evidence="10 11">
    <name type="scientific">Xylaria multiplex</name>
    <dbReference type="NCBI Taxonomy" id="323545"/>
    <lineage>
        <taxon>Eukaryota</taxon>
        <taxon>Fungi</taxon>
        <taxon>Dikarya</taxon>
        <taxon>Ascomycota</taxon>
        <taxon>Pezizomycotina</taxon>
        <taxon>Sordariomycetes</taxon>
        <taxon>Xylariomycetidae</taxon>
        <taxon>Xylariales</taxon>
        <taxon>Xylariaceae</taxon>
        <taxon>Xylaria</taxon>
    </lineage>
</organism>
<gene>
    <name evidence="10" type="ORF">GQX73_g10694</name>
</gene>
<evidence type="ECO:0000256" key="2">
    <source>
        <dbReference type="ARBA" id="ARBA00022670"/>
    </source>
</evidence>
<evidence type="ECO:0000256" key="1">
    <source>
        <dbReference type="ARBA" id="ARBA00011073"/>
    </source>
</evidence>
<accession>A0A7C8IJW9</accession>
<evidence type="ECO:0000313" key="11">
    <source>
        <dbReference type="Proteomes" id="UP000481858"/>
    </source>
</evidence>
<dbReference type="PROSITE" id="PS00136">
    <property type="entry name" value="SUBTILASE_ASP"/>
    <property type="match status" value="1"/>
</dbReference>
<comment type="caution">
    <text evidence="10">The sequence shown here is derived from an EMBL/GenBank/DDBJ whole genome shotgun (WGS) entry which is preliminary data.</text>
</comment>
<dbReference type="InterPro" id="IPR000209">
    <property type="entry name" value="Peptidase_S8/S53_dom"/>
</dbReference>
<evidence type="ECO:0000256" key="4">
    <source>
        <dbReference type="ARBA" id="ARBA00022825"/>
    </source>
</evidence>
<dbReference type="PANTHER" id="PTHR43806:SF11">
    <property type="entry name" value="CEREVISIN-RELATED"/>
    <property type="match status" value="1"/>
</dbReference>
<keyword evidence="11" id="KW-1185">Reference proteome</keyword>
<keyword evidence="4 5" id="KW-0720">Serine protease</keyword>
<dbReference type="PRINTS" id="PR00723">
    <property type="entry name" value="SUBTILISIN"/>
</dbReference>